<evidence type="ECO:0000313" key="7">
    <source>
        <dbReference type="Proteomes" id="UP001283361"/>
    </source>
</evidence>
<keyword evidence="7" id="KW-1185">Reference proteome</keyword>
<dbReference type="InterPro" id="IPR024057">
    <property type="entry name" value="Nucleoplasmin_core_dom"/>
</dbReference>
<comment type="subcellular location">
    <subcellularLocation>
        <location evidence="1">Nucleus</location>
    </subcellularLocation>
</comment>
<dbReference type="InterPro" id="IPR036824">
    <property type="entry name" value="Nucleoplasmin_core_dom_sf"/>
</dbReference>
<feature type="domain" description="Nucleoplasmin core" evidence="5">
    <location>
        <begin position="36"/>
        <end position="146"/>
    </location>
</feature>
<proteinExistence type="inferred from homology"/>
<dbReference type="Gene3D" id="2.60.120.340">
    <property type="entry name" value="Nucleoplasmin core domain"/>
    <property type="match status" value="1"/>
</dbReference>
<feature type="compositionally biased region" description="Basic and acidic residues" evidence="4">
    <location>
        <begin position="256"/>
        <end position="266"/>
    </location>
</feature>
<name>A0AAE1AI64_9GAST</name>
<evidence type="ECO:0000256" key="2">
    <source>
        <dbReference type="ARBA" id="ARBA00010744"/>
    </source>
</evidence>
<dbReference type="PANTHER" id="PTHR22747:SF18">
    <property type="entry name" value="GEO09167P1-RELATED"/>
    <property type="match status" value="1"/>
</dbReference>
<dbReference type="PANTHER" id="PTHR22747">
    <property type="entry name" value="NUCLEOPLASMIN"/>
    <property type="match status" value="1"/>
</dbReference>
<comment type="similarity">
    <text evidence="2">Belongs to the nucleoplasmin family.</text>
</comment>
<feature type="compositionally biased region" description="Acidic residues" evidence="4">
    <location>
        <begin position="218"/>
        <end position="246"/>
    </location>
</feature>
<organism evidence="6 7">
    <name type="scientific">Elysia crispata</name>
    <name type="common">lettuce slug</name>
    <dbReference type="NCBI Taxonomy" id="231223"/>
    <lineage>
        <taxon>Eukaryota</taxon>
        <taxon>Metazoa</taxon>
        <taxon>Spiralia</taxon>
        <taxon>Lophotrochozoa</taxon>
        <taxon>Mollusca</taxon>
        <taxon>Gastropoda</taxon>
        <taxon>Heterobranchia</taxon>
        <taxon>Euthyneura</taxon>
        <taxon>Panpulmonata</taxon>
        <taxon>Sacoglossa</taxon>
        <taxon>Placobranchoidea</taxon>
        <taxon>Plakobranchidae</taxon>
        <taxon>Elysia</taxon>
    </lineage>
</organism>
<feature type="region of interest" description="Disordered" evidence="4">
    <location>
        <begin position="151"/>
        <end position="278"/>
    </location>
</feature>
<gene>
    <name evidence="6" type="ORF">RRG08_025100</name>
</gene>
<evidence type="ECO:0000256" key="4">
    <source>
        <dbReference type="SAM" id="MobiDB-lite"/>
    </source>
</evidence>
<dbReference type="GO" id="GO:0005654">
    <property type="term" value="C:nucleoplasm"/>
    <property type="evidence" value="ECO:0007669"/>
    <property type="project" value="TreeGrafter"/>
</dbReference>
<evidence type="ECO:0000256" key="3">
    <source>
        <dbReference type="ARBA" id="ARBA00023242"/>
    </source>
</evidence>
<evidence type="ECO:0000256" key="1">
    <source>
        <dbReference type="ARBA" id="ARBA00004123"/>
    </source>
</evidence>
<feature type="compositionally biased region" description="Acidic residues" evidence="4">
    <location>
        <begin position="163"/>
        <end position="182"/>
    </location>
</feature>
<dbReference type="SUPFAM" id="SSF69203">
    <property type="entry name" value="Nucleoplasmin-like core domain"/>
    <property type="match status" value="1"/>
</dbReference>
<feature type="compositionally biased region" description="Basic and acidic residues" evidence="4">
    <location>
        <begin position="183"/>
        <end position="196"/>
    </location>
</feature>
<dbReference type="GO" id="GO:0005737">
    <property type="term" value="C:cytoplasm"/>
    <property type="evidence" value="ECO:0007669"/>
    <property type="project" value="TreeGrafter"/>
</dbReference>
<dbReference type="InterPro" id="IPR004301">
    <property type="entry name" value="Nucleoplasmin"/>
</dbReference>
<accession>A0AAE1AI64</accession>
<feature type="region of interest" description="Disordered" evidence="4">
    <location>
        <begin position="1"/>
        <end position="24"/>
    </location>
</feature>
<reference evidence="6" key="1">
    <citation type="journal article" date="2023" name="G3 (Bethesda)">
        <title>A reference genome for the long-term kleptoplast-retaining sea slug Elysia crispata morphotype clarki.</title>
        <authorList>
            <person name="Eastman K.E."/>
            <person name="Pendleton A.L."/>
            <person name="Shaikh M.A."/>
            <person name="Suttiyut T."/>
            <person name="Ogas R."/>
            <person name="Tomko P."/>
            <person name="Gavelis G."/>
            <person name="Widhalm J.R."/>
            <person name="Wisecaver J.H."/>
        </authorList>
    </citation>
    <scope>NUCLEOTIDE SEQUENCE</scope>
    <source>
        <strain evidence="6">ECLA1</strain>
    </source>
</reference>
<dbReference type="GO" id="GO:0006338">
    <property type="term" value="P:chromatin remodeling"/>
    <property type="evidence" value="ECO:0007669"/>
    <property type="project" value="TreeGrafter"/>
</dbReference>
<protein>
    <recommendedName>
        <fullName evidence="5">Nucleoplasmin core domain-containing protein</fullName>
    </recommendedName>
</protein>
<evidence type="ECO:0000259" key="5">
    <source>
        <dbReference type="Pfam" id="PF03066"/>
    </source>
</evidence>
<dbReference type="GO" id="GO:0003682">
    <property type="term" value="F:chromatin binding"/>
    <property type="evidence" value="ECO:0007669"/>
    <property type="project" value="TreeGrafter"/>
</dbReference>
<keyword evidence="3" id="KW-0539">Nucleus</keyword>
<dbReference type="Proteomes" id="UP001283361">
    <property type="component" value="Unassembled WGS sequence"/>
</dbReference>
<dbReference type="GO" id="GO:0042393">
    <property type="term" value="F:histone binding"/>
    <property type="evidence" value="ECO:0007669"/>
    <property type="project" value="TreeGrafter"/>
</dbReference>
<dbReference type="EMBL" id="JAWDGP010001769">
    <property type="protein sequence ID" value="KAK3788374.1"/>
    <property type="molecule type" value="Genomic_DNA"/>
</dbReference>
<sequence length="278" mass="31445">MANRNRRQSDKSNNSKMDDSTKSNGYAAGLTEMEYFWCIELNDSNKTHTWMNNDDMEDGDEDFIEHTVFLKSATLGANAVPNEHNLVMLESAGSDGEPQKGCIVHLCYGQNNMTPLDITVSGKMGPTTFTLAEGSGPVYISGNQLMEFPKEESFLDNSQTESEREETEEEETEEEEDAEMEEEEKKSEKPDTEAKKAMKRKAAPIVGKPKQKAKVDKEEEEDIEEDDEEDEEEEEEEDESEEDSEEEVKLKKTKKVKESGKKETKAKAVKKAAKKSKK</sequence>
<comment type="caution">
    <text evidence="6">The sequence shown here is derived from an EMBL/GenBank/DDBJ whole genome shotgun (WGS) entry which is preliminary data.</text>
</comment>
<evidence type="ECO:0000313" key="6">
    <source>
        <dbReference type="EMBL" id="KAK3788374.1"/>
    </source>
</evidence>
<feature type="compositionally biased region" description="Basic residues" evidence="4">
    <location>
        <begin position="267"/>
        <end position="278"/>
    </location>
</feature>
<dbReference type="Pfam" id="PF03066">
    <property type="entry name" value="Nucleoplasmin"/>
    <property type="match status" value="1"/>
</dbReference>
<dbReference type="GO" id="GO:0005730">
    <property type="term" value="C:nucleolus"/>
    <property type="evidence" value="ECO:0007669"/>
    <property type="project" value="TreeGrafter"/>
</dbReference>
<dbReference type="GO" id="GO:0003723">
    <property type="term" value="F:RNA binding"/>
    <property type="evidence" value="ECO:0007669"/>
    <property type="project" value="TreeGrafter"/>
</dbReference>
<dbReference type="AlphaFoldDB" id="A0AAE1AI64"/>